<keyword evidence="3" id="KW-1185">Reference proteome</keyword>
<dbReference type="PANTHER" id="PTHR46825">
    <property type="entry name" value="D-ALANYL-D-ALANINE-CARBOXYPEPTIDASE/ENDOPEPTIDASE AMPH"/>
    <property type="match status" value="1"/>
</dbReference>
<protein>
    <submittedName>
        <fullName evidence="2">Beta-lactamase family protein</fullName>
    </submittedName>
</protein>
<organism evidence="2 3">
    <name type="scientific">Fredinandcohnia quinoae</name>
    <dbReference type="NCBI Taxonomy" id="2918902"/>
    <lineage>
        <taxon>Bacteria</taxon>
        <taxon>Bacillati</taxon>
        <taxon>Bacillota</taxon>
        <taxon>Bacilli</taxon>
        <taxon>Bacillales</taxon>
        <taxon>Bacillaceae</taxon>
        <taxon>Fredinandcohnia</taxon>
    </lineage>
</organism>
<gene>
    <name evidence="2" type="ORF">MJG50_17075</name>
</gene>
<dbReference type="Gene3D" id="3.40.710.10">
    <property type="entry name" value="DD-peptidase/beta-lactamase superfamily"/>
    <property type="match status" value="1"/>
</dbReference>
<proteinExistence type="predicted"/>
<accession>A0AAW5E2B2</accession>
<comment type="caution">
    <text evidence="2">The sequence shown here is derived from an EMBL/GenBank/DDBJ whole genome shotgun (WGS) entry which is preliminary data.</text>
</comment>
<dbReference type="PANTHER" id="PTHR46825:SF7">
    <property type="entry name" value="D-ALANYL-D-ALANINE CARBOXYPEPTIDASE"/>
    <property type="match status" value="1"/>
</dbReference>
<name>A0AAW5E2B2_9BACI</name>
<dbReference type="Pfam" id="PF00144">
    <property type="entry name" value="Beta-lactamase"/>
    <property type="match status" value="1"/>
</dbReference>
<dbReference type="InterPro" id="IPR012338">
    <property type="entry name" value="Beta-lactam/transpept-like"/>
</dbReference>
<reference evidence="2" key="1">
    <citation type="submission" date="2022-02" db="EMBL/GenBank/DDBJ databases">
        <title>Fredinandcohnia quinoae sp. nov. isolated from Chenopodium quinoa seeds.</title>
        <authorList>
            <person name="Saati-Santamaria Z."/>
            <person name="Flores-Felix J.D."/>
            <person name="Igual J.M."/>
            <person name="Velazquez E."/>
            <person name="Garcia-Fraile P."/>
            <person name="Martinez-Molina E."/>
        </authorList>
    </citation>
    <scope>NUCLEOTIDE SEQUENCE</scope>
    <source>
        <strain evidence="2">SECRCQ15</strain>
    </source>
</reference>
<dbReference type="RefSeq" id="WP_240256964.1">
    <property type="nucleotide sequence ID" value="NZ_JAKTTI010000032.1"/>
</dbReference>
<feature type="domain" description="Beta-lactamase-related" evidence="1">
    <location>
        <begin position="42"/>
        <end position="334"/>
    </location>
</feature>
<sequence>MKDEEIRSKMENHFRKMVRKDDKIHNAYLLVHSEKHGIHLNLAVGSSEGVDAHPEQPFLIASITKLFTAVLIGILVEQNKISFEDKISTYLDNDVMQNLHVYKGKDYSNEIRIKHLLNHTSGLNCYFEDKPQNGQSMIDMVINDTTRFWTPLEVVDWSKKHLKSHFPPGQGFHYSDTGYHLLGLIIEKITATTYHEALHQTIFQPYGMNHTYVNPYSQPMIKSNFLVAEVNLGHLNLVKNQSLSINYAGGGIVAPAEDLLIFMKALVNYEILKEETLAIMRNWAKFAIGIDYGYGIMGFKHVPVLMPKKFNMWGNAGSTGTFMFYHPELETYFIGGLNQFRYTRKSFMLMFKMVDLVRKFVRK</sequence>
<evidence type="ECO:0000313" key="2">
    <source>
        <dbReference type="EMBL" id="MCH1627047.1"/>
    </source>
</evidence>
<dbReference type="InterPro" id="IPR050491">
    <property type="entry name" value="AmpC-like"/>
</dbReference>
<dbReference type="AlphaFoldDB" id="A0AAW5E2B2"/>
<evidence type="ECO:0000259" key="1">
    <source>
        <dbReference type="Pfam" id="PF00144"/>
    </source>
</evidence>
<dbReference type="Proteomes" id="UP001431131">
    <property type="component" value="Unassembled WGS sequence"/>
</dbReference>
<dbReference type="InterPro" id="IPR001466">
    <property type="entry name" value="Beta-lactam-related"/>
</dbReference>
<evidence type="ECO:0000313" key="3">
    <source>
        <dbReference type="Proteomes" id="UP001431131"/>
    </source>
</evidence>
<dbReference type="EMBL" id="JAKTTI010000032">
    <property type="protein sequence ID" value="MCH1627047.1"/>
    <property type="molecule type" value="Genomic_DNA"/>
</dbReference>
<dbReference type="SUPFAM" id="SSF56601">
    <property type="entry name" value="beta-lactamase/transpeptidase-like"/>
    <property type="match status" value="1"/>
</dbReference>